<feature type="domain" description="[Acyl-carrier-protein] S-malonyltransferase-like inserted helical" evidence="1">
    <location>
        <begin position="374"/>
        <end position="453"/>
    </location>
</feature>
<evidence type="ECO:0000259" key="1">
    <source>
        <dbReference type="Pfam" id="PF21607"/>
    </source>
</evidence>
<dbReference type="SUPFAM" id="SSF51412">
    <property type="entry name" value="Inosine monophosphate dehydrogenase (IMPDH)"/>
    <property type="match status" value="1"/>
</dbReference>
<dbReference type="Gene3D" id="3.20.20.70">
    <property type="entry name" value="Aldolase class I"/>
    <property type="match status" value="2"/>
</dbReference>
<dbReference type="CDD" id="cd04742">
    <property type="entry name" value="NPD_FabD"/>
    <property type="match status" value="1"/>
</dbReference>
<dbReference type="Pfam" id="PF03060">
    <property type="entry name" value="NMO"/>
    <property type="match status" value="1"/>
</dbReference>
<protein>
    <submittedName>
        <fullName evidence="2">2-nitropropane dioxygenase</fullName>
        <ecNumber evidence="2">1.13.12.16</ecNumber>
    </submittedName>
</protein>
<dbReference type="AlphaFoldDB" id="A0A2L0ESX1"/>
<dbReference type="EMBL" id="CP012673">
    <property type="protein sequence ID" value="AUX42375.1"/>
    <property type="molecule type" value="Genomic_DNA"/>
</dbReference>
<dbReference type="OrthoDB" id="9808564at2"/>
<dbReference type="InterPro" id="IPR014179">
    <property type="entry name" value="PfaD-like_TIM-barrel"/>
</dbReference>
<dbReference type="PANTHER" id="PTHR32332">
    <property type="entry name" value="2-NITROPROPANE DIOXYGENASE"/>
    <property type="match status" value="1"/>
</dbReference>
<dbReference type="NCBIfam" id="TIGR02814">
    <property type="entry name" value="pfaD_fam"/>
    <property type="match status" value="1"/>
</dbReference>
<organism evidence="2 3">
    <name type="scientific">Sorangium cellulosum</name>
    <name type="common">Polyangium cellulosum</name>
    <dbReference type="NCBI Taxonomy" id="56"/>
    <lineage>
        <taxon>Bacteria</taxon>
        <taxon>Pseudomonadati</taxon>
        <taxon>Myxococcota</taxon>
        <taxon>Polyangia</taxon>
        <taxon>Polyangiales</taxon>
        <taxon>Polyangiaceae</taxon>
        <taxon>Sorangium</taxon>
    </lineage>
</organism>
<dbReference type="GO" id="GO:0051213">
    <property type="term" value="F:dioxygenase activity"/>
    <property type="evidence" value="ECO:0007669"/>
    <property type="project" value="UniProtKB-KW"/>
</dbReference>
<accession>A0A2L0ESX1</accession>
<reference evidence="2 3" key="1">
    <citation type="submission" date="2015-09" db="EMBL/GenBank/DDBJ databases">
        <title>Sorangium comparison.</title>
        <authorList>
            <person name="Zaburannyi N."/>
            <person name="Bunk B."/>
            <person name="Overmann J."/>
            <person name="Mueller R."/>
        </authorList>
    </citation>
    <scope>NUCLEOTIDE SEQUENCE [LARGE SCALE GENOMIC DNA]</scope>
    <source>
        <strain evidence="2 3">So ce26</strain>
    </source>
</reference>
<dbReference type="InterPro" id="IPR013785">
    <property type="entry name" value="Aldolase_TIM"/>
</dbReference>
<dbReference type="RefSeq" id="WP_104981203.1">
    <property type="nucleotide sequence ID" value="NZ_CP012673.1"/>
</dbReference>
<dbReference type="InterPro" id="IPR049489">
    <property type="entry name" value="FabD-like_helical_ins"/>
</dbReference>
<dbReference type="Proteomes" id="UP000238348">
    <property type="component" value="Chromosome"/>
</dbReference>
<keyword evidence="2" id="KW-0223">Dioxygenase</keyword>
<evidence type="ECO:0000313" key="3">
    <source>
        <dbReference type="Proteomes" id="UP000238348"/>
    </source>
</evidence>
<dbReference type="GO" id="GO:0018580">
    <property type="term" value="F:nitronate monooxygenase activity"/>
    <property type="evidence" value="ECO:0007669"/>
    <property type="project" value="UniProtKB-EC"/>
</dbReference>
<name>A0A2L0ESX1_SORCE</name>
<sequence length="521" mass="55983">MFTPSELHAAIARFREPTHVVRRGSEAQIGVAFGGEVLPSRRGEERAYALLATLPALYPEWLGDRSFCEVHGVRFPYAAGEMANGIATTRLVIAAARAGMLGFFGAAGLRLERVEEAVRELQATLGDTLPWGVNLIHSPNEPALEERVADLLIRRGVARISASAFMALTPAVVRCAASGLSVDPSGRIVRKRHVFAKISRPEVARRFMSPAPGEVLRALAGRGLLTQAEAELAARVPVAEDVTVEADSGGHTDNQALTALFPTILALRDEIAARHAYTRPIRVGAAGGLGTPGAVAAAFALGAAYVLTGSVNQACVESGLSEHGKKMLAEAELADVMMAPAADMFELGVKVQVLKRGTMFGVRAARLYEAYVTYPSLQAIPAAARSRLEKDVLHATFDEIWAETRLFWGKRDPGELAACERDPKRQMALVFRWYLGKASKWAIDGDPDRRVDYQIWCGPAMGAFNAWTRGSFLAEPANRTVVQVGLNLLEGAAAITRAQQLRTYGAPVPPSAFGFPPRALG</sequence>
<gene>
    <name evidence="2" type="ORF">SOCE26_038050</name>
</gene>
<keyword evidence="2" id="KW-0560">Oxidoreductase</keyword>
<dbReference type="PANTHER" id="PTHR32332:SF20">
    <property type="entry name" value="2-NITROPROPANE DIOXYGENASE-LIKE PROTEIN"/>
    <property type="match status" value="1"/>
</dbReference>
<dbReference type="Pfam" id="PF21607">
    <property type="entry name" value="FabD_helical_ins"/>
    <property type="match status" value="1"/>
</dbReference>
<dbReference type="EC" id="1.13.12.16" evidence="2"/>
<evidence type="ECO:0000313" key="2">
    <source>
        <dbReference type="EMBL" id="AUX42375.1"/>
    </source>
</evidence>
<proteinExistence type="predicted"/>